<name>A0ABQ8DWE9_BRANA</name>
<keyword evidence="2" id="KW-0472">Membrane</keyword>
<sequence length="636" mass="72321">MVETFLSSSPMAQHKSFSSSSVSNRPISLLNGLLLLVSLLLLLGVFLPWAGSPLFPFPNVSSSSSSLPSNWRDYSLSQAAEFVAKDGTVIICAVSYPFLPFLNNWLISVSRQKHQHKVLVIAEDYATLYKVNKKWPGHAVLIPPALDSQTAHKFGSPGFFNFTSRRPQHLLQLLELGYNVMYNDVDMVWLQDPFQYLEGSHDAYFTDDRTTIKPLNHSHALPTPDRNGLHDFLASHEWRKASNEAMDQRTSIWVDLYLLSQAAFPTGGLYFKNETWVEETKGKHVIVHNNYIIGYDNKMKRFQDFGLWLQRLFSSASPLSYSSNSILSRNSLLLLITLLVILGVFLPWAGSPLFLFPNTYSPSSSSSLPSKWDDYSLAKATKFVAKNGTLIVCTVSYPFFPFLNNWLISVSRQKHQDKVLVIAEDYATLYKVNSKWPGHAGFFNLTSRRPEHLLQLLELGYNVMNNDVDMVWLQDPFPYLEGSHDVYFMDDKTTIKPLSHSHDLPPSARNGRTNICSCMIFLRPTNGAKLLMKQWIKELHAQPWSKSNKGNDQPGFNWALGKTAHQVDVYLLSQAAFPTGGVYFRNKTWVKETKGKHVIIHNNYIVGFNNKMKRFRQFGLWLVDDHALESPLGKLE</sequence>
<comment type="caution">
    <text evidence="4">The sequence shown here is derived from an EMBL/GenBank/DDBJ whole genome shotgun (WGS) entry which is preliminary data.</text>
</comment>
<organism evidence="4 5">
    <name type="scientific">Brassica napus</name>
    <name type="common">Rape</name>
    <dbReference type="NCBI Taxonomy" id="3708"/>
    <lineage>
        <taxon>Eukaryota</taxon>
        <taxon>Viridiplantae</taxon>
        <taxon>Streptophyta</taxon>
        <taxon>Embryophyta</taxon>
        <taxon>Tracheophyta</taxon>
        <taxon>Spermatophyta</taxon>
        <taxon>Magnoliopsida</taxon>
        <taxon>eudicotyledons</taxon>
        <taxon>Gunneridae</taxon>
        <taxon>Pentapetalae</taxon>
        <taxon>rosids</taxon>
        <taxon>malvids</taxon>
        <taxon>Brassicales</taxon>
        <taxon>Brassicaceae</taxon>
        <taxon>Brassiceae</taxon>
        <taxon>Brassica</taxon>
    </lineage>
</organism>
<dbReference type="Pfam" id="PF03407">
    <property type="entry name" value="Nucleotid_trans"/>
    <property type="match status" value="2"/>
</dbReference>
<evidence type="ECO:0000313" key="4">
    <source>
        <dbReference type="EMBL" id="KAH0933639.1"/>
    </source>
</evidence>
<dbReference type="PANTHER" id="PTHR47032:SF6">
    <property type="entry name" value="GLYCOSYLTRANSFERASE"/>
    <property type="match status" value="1"/>
</dbReference>
<dbReference type="PANTHER" id="PTHR47032">
    <property type="entry name" value="UDP-D-XYLOSE:L-FUCOSE ALPHA-1,3-D-XYLOSYLTRANSFERASE-RELATED"/>
    <property type="match status" value="1"/>
</dbReference>
<feature type="transmembrane region" description="Helical" evidence="2">
    <location>
        <begin position="332"/>
        <end position="356"/>
    </location>
</feature>
<feature type="domain" description="Nucleotide-diphospho-sugar transferase" evidence="3">
    <location>
        <begin position="115"/>
        <end position="302"/>
    </location>
</feature>
<evidence type="ECO:0000313" key="5">
    <source>
        <dbReference type="Proteomes" id="UP000824890"/>
    </source>
</evidence>
<feature type="region of interest" description="Disordered" evidence="1">
    <location>
        <begin position="1"/>
        <end position="23"/>
    </location>
</feature>
<evidence type="ECO:0000256" key="1">
    <source>
        <dbReference type="SAM" id="MobiDB-lite"/>
    </source>
</evidence>
<dbReference type="InterPro" id="IPR052636">
    <property type="entry name" value="UDP-D-xylose:L-fucose_XylT"/>
</dbReference>
<keyword evidence="2" id="KW-0812">Transmembrane</keyword>
<reference evidence="4 5" key="1">
    <citation type="submission" date="2021-05" db="EMBL/GenBank/DDBJ databases">
        <title>Genome Assembly of Synthetic Allotetraploid Brassica napus Reveals Homoeologous Exchanges between Subgenomes.</title>
        <authorList>
            <person name="Davis J.T."/>
        </authorList>
    </citation>
    <scope>NUCLEOTIDE SEQUENCE [LARGE SCALE GENOMIC DNA]</scope>
    <source>
        <strain evidence="5">cv. Da-Ae</strain>
        <tissue evidence="4">Seedling</tissue>
    </source>
</reference>
<accession>A0ABQ8DWE9</accession>
<dbReference type="EMBL" id="JAGKQM010000003">
    <property type="protein sequence ID" value="KAH0933639.1"/>
    <property type="molecule type" value="Genomic_DNA"/>
</dbReference>
<keyword evidence="2" id="KW-1133">Transmembrane helix</keyword>
<evidence type="ECO:0000259" key="3">
    <source>
        <dbReference type="Pfam" id="PF03407"/>
    </source>
</evidence>
<feature type="transmembrane region" description="Helical" evidence="2">
    <location>
        <begin position="87"/>
        <end position="107"/>
    </location>
</feature>
<feature type="domain" description="Nucleotide-diphospho-sugar transferase" evidence="3">
    <location>
        <begin position="435"/>
        <end position="615"/>
    </location>
</feature>
<evidence type="ECO:0000256" key="2">
    <source>
        <dbReference type="SAM" id="Phobius"/>
    </source>
</evidence>
<dbReference type="Proteomes" id="UP000824890">
    <property type="component" value="Unassembled WGS sequence"/>
</dbReference>
<keyword evidence="5" id="KW-1185">Reference proteome</keyword>
<gene>
    <name evidence="4" type="ORF">HID58_010756</name>
</gene>
<dbReference type="InterPro" id="IPR005069">
    <property type="entry name" value="Nucl-diP-sugar_transferase"/>
</dbReference>
<proteinExistence type="predicted"/>
<protein>
    <recommendedName>
        <fullName evidence="3">Nucleotide-diphospho-sugar transferase domain-containing protein</fullName>
    </recommendedName>
</protein>